<feature type="transmembrane region" description="Helical" evidence="6">
    <location>
        <begin position="133"/>
        <end position="153"/>
    </location>
</feature>
<reference evidence="7 8" key="1">
    <citation type="submission" date="2018-04" db="EMBL/GenBank/DDBJ databases">
        <title>Bordetella sp. HZ20 isolated from seawater.</title>
        <authorList>
            <person name="Sun C."/>
        </authorList>
    </citation>
    <scope>NUCLEOTIDE SEQUENCE [LARGE SCALE GENOMIC DNA]</scope>
    <source>
        <strain evidence="7 8">HZ20</strain>
    </source>
</reference>
<gene>
    <name evidence="7" type="ORF">DBV39_07545</name>
</gene>
<evidence type="ECO:0000313" key="7">
    <source>
        <dbReference type="EMBL" id="AWB33585.1"/>
    </source>
</evidence>
<keyword evidence="8" id="KW-1185">Reference proteome</keyword>
<dbReference type="InterPro" id="IPR003841">
    <property type="entry name" value="Na/Pi_transpt"/>
</dbReference>
<proteinExistence type="predicted"/>
<evidence type="ECO:0000256" key="3">
    <source>
        <dbReference type="ARBA" id="ARBA00022692"/>
    </source>
</evidence>
<dbReference type="KEGG" id="boz:DBV39_07545"/>
<dbReference type="PANTHER" id="PTHR10010:SF46">
    <property type="entry name" value="SODIUM-DEPENDENT PHOSPHATE TRANSPORT PROTEIN 2B"/>
    <property type="match status" value="1"/>
</dbReference>
<dbReference type="NCBIfam" id="NF037997">
    <property type="entry name" value="Na_Pi_symport"/>
    <property type="match status" value="1"/>
</dbReference>
<evidence type="ECO:0000256" key="6">
    <source>
        <dbReference type="SAM" id="Phobius"/>
    </source>
</evidence>
<evidence type="ECO:0000256" key="1">
    <source>
        <dbReference type="ARBA" id="ARBA00004651"/>
    </source>
</evidence>
<dbReference type="PANTHER" id="PTHR10010">
    <property type="entry name" value="SOLUTE CARRIER FAMILY 34 SODIUM PHOSPHATE , MEMBER 2-RELATED"/>
    <property type="match status" value="1"/>
</dbReference>
<keyword evidence="3 6" id="KW-0812">Transmembrane</keyword>
<dbReference type="RefSeq" id="WP_108621014.1">
    <property type="nucleotide sequence ID" value="NZ_CP028901.1"/>
</dbReference>
<dbReference type="EMBL" id="CP028901">
    <property type="protein sequence ID" value="AWB33585.1"/>
    <property type="molecule type" value="Genomic_DNA"/>
</dbReference>
<sequence length="564" mass="60178">MGFQWTELVGGLGMFMLGMAMLSNGLKLAAGSSLERILANATSTRLKGLGAGALVTALVQSSSAVTVATIGFVNAGLLSLGSALWVLFGASIGTTTTGWIVAIAGLKLNIAAAALPLIALGVAAQIARKNHRIGFFGEALAGFGMLFYGIMLMQAGFSGVAEGWTIPQGSGLSIAALQLLIGIVMTVVMQSSSASTVIAISAAQAGLIDVGGAAAVVIGANVGTKVTAILAVIGGTPNAKRVATAHVIFHLLAAIIGFLLLPVLLLVIDLLGNWFGFDEAPATSLALFNTTFNVMGVIVLAPWVNWLTGRLETWYVPAEDKAAAKPQFLDRTTLPVPMFAASALANEATRMLSMAWDYVSCTIGAKSDAPDRRRDLFSLLKASESFVDEMSRGTMDEVTSDRVAALLRVRRYLENVLELVFETLQLPVDVLQSEALTKIYTNYRNRIEELMACYQNPETDSDSLESLSRFEQSYQTLKMALLRSGASGQWRVEDMERALHRISSQRRAIQQMVKAQRWLEYAIKLSQSGSQVLPTAPSEVLVPGRQVRESSAELQAQAQQTTAQ</sequence>
<protein>
    <submittedName>
        <fullName evidence="7">Na/Pi-cotransporter II-like protein</fullName>
    </submittedName>
</protein>
<dbReference type="OrthoDB" id="9763003at2"/>
<evidence type="ECO:0000313" key="8">
    <source>
        <dbReference type="Proteomes" id="UP000244571"/>
    </source>
</evidence>
<keyword evidence="2" id="KW-1003">Cell membrane</keyword>
<dbReference type="AlphaFoldDB" id="A0A2R4XIF8"/>
<accession>A0A2R4XIF8</accession>
<dbReference type="GO" id="GO:0005886">
    <property type="term" value="C:plasma membrane"/>
    <property type="evidence" value="ECO:0007669"/>
    <property type="project" value="UniProtKB-SubCell"/>
</dbReference>
<evidence type="ECO:0000256" key="5">
    <source>
        <dbReference type="ARBA" id="ARBA00023136"/>
    </source>
</evidence>
<dbReference type="GO" id="GO:0005436">
    <property type="term" value="F:sodium:phosphate symporter activity"/>
    <property type="evidence" value="ECO:0007669"/>
    <property type="project" value="InterPro"/>
</dbReference>
<evidence type="ECO:0000256" key="4">
    <source>
        <dbReference type="ARBA" id="ARBA00022989"/>
    </source>
</evidence>
<feature type="transmembrane region" description="Helical" evidence="6">
    <location>
        <begin position="12"/>
        <end position="30"/>
    </location>
</feature>
<keyword evidence="4 6" id="KW-1133">Transmembrane helix</keyword>
<dbReference type="Pfam" id="PF02690">
    <property type="entry name" value="Na_Pi_cotrans"/>
    <property type="match status" value="2"/>
</dbReference>
<comment type="subcellular location">
    <subcellularLocation>
        <location evidence="1">Cell membrane</location>
        <topology evidence="1">Multi-pass membrane protein</topology>
    </subcellularLocation>
</comment>
<feature type="transmembrane region" description="Helical" evidence="6">
    <location>
        <begin position="108"/>
        <end position="127"/>
    </location>
</feature>
<feature type="transmembrane region" description="Helical" evidence="6">
    <location>
        <begin position="247"/>
        <end position="268"/>
    </location>
</feature>
<dbReference type="Proteomes" id="UP000244571">
    <property type="component" value="Chromosome"/>
</dbReference>
<keyword evidence="5 6" id="KW-0472">Membrane</keyword>
<dbReference type="GO" id="GO:0044341">
    <property type="term" value="P:sodium-dependent phosphate transport"/>
    <property type="evidence" value="ECO:0007669"/>
    <property type="project" value="InterPro"/>
</dbReference>
<feature type="transmembrane region" description="Helical" evidence="6">
    <location>
        <begin position="280"/>
        <end position="304"/>
    </location>
</feature>
<organism evidence="7 8">
    <name type="scientific">Orrella marina</name>
    <dbReference type="NCBI Taxonomy" id="2163011"/>
    <lineage>
        <taxon>Bacteria</taxon>
        <taxon>Pseudomonadati</taxon>
        <taxon>Pseudomonadota</taxon>
        <taxon>Betaproteobacteria</taxon>
        <taxon>Burkholderiales</taxon>
        <taxon>Alcaligenaceae</taxon>
        <taxon>Orrella</taxon>
    </lineage>
</organism>
<feature type="transmembrane region" description="Helical" evidence="6">
    <location>
        <begin position="212"/>
        <end position="235"/>
    </location>
</feature>
<evidence type="ECO:0000256" key="2">
    <source>
        <dbReference type="ARBA" id="ARBA00022475"/>
    </source>
</evidence>
<name>A0A2R4XIF8_9BURK</name>